<organism evidence="2 3">
    <name type="scientific">Recurvomyces mirabilis</name>
    <dbReference type="NCBI Taxonomy" id="574656"/>
    <lineage>
        <taxon>Eukaryota</taxon>
        <taxon>Fungi</taxon>
        <taxon>Dikarya</taxon>
        <taxon>Ascomycota</taxon>
        <taxon>Pezizomycotina</taxon>
        <taxon>Dothideomycetes</taxon>
        <taxon>Dothideomycetidae</taxon>
        <taxon>Mycosphaerellales</taxon>
        <taxon>Teratosphaeriaceae</taxon>
        <taxon>Recurvomyces</taxon>
    </lineage>
</organism>
<comment type="caution">
    <text evidence="2">The sequence shown here is derived from an EMBL/GenBank/DDBJ whole genome shotgun (WGS) entry which is preliminary data.</text>
</comment>
<dbReference type="AlphaFoldDB" id="A0AAE0WIX5"/>
<dbReference type="EMBL" id="JAUTXT010000042">
    <property type="protein sequence ID" value="KAK3671519.1"/>
    <property type="molecule type" value="Genomic_DNA"/>
</dbReference>
<reference evidence="2" key="1">
    <citation type="submission" date="2023-07" db="EMBL/GenBank/DDBJ databases">
        <title>Black Yeasts Isolated from many extreme environments.</title>
        <authorList>
            <person name="Coleine C."/>
            <person name="Stajich J.E."/>
            <person name="Selbmann L."/>
        </authorList>
    </citation>
    <scope>NUCLEOTIDE SEQUENCE</scope>
    <source>
        <strain evidence="2">CCFEE 5485</strain>
    </source>
</reference>
<evidence type="ECO:0000313" key="2">
    <source>
        <dbReference type="EMBL" id="KAK3671519.1"/>
    </source>
</evidence>
<evidence type="ECO:0000313" key="3">
    <source>
        <dbReference type="Proteomes" id="UP001274830"/>
    </source>
</evidence>
<name>A0AAE0WIX5_9PEZI</name>
<proteinExistence type="predicted"/>
<feature type="chain" id="PRO_5042003384" description="Stress response protein rds1p" evidence="1">
    <location>
        <begin position="19"/>
        <end position="323"/>
    </location>
</feature>
<dbReference type="PANTHER" id="PTHR31694:SF26">
    <property type="entry name" value="OS05G0151100 PROTEIN"/>
    <property type="match status" value="1"/>
</dbReference>
<dbReference type="InterPro" id="IPR009078">
    <property type="entry name" value="Ferritin-like_SF"/>
</dbReference>
<gene>
    <name evidence="2" type="ORF">LTR78_008618</name>
</gene>
<protein>
    <recommendedName>
        <fullName evidence="4">Stress response protein rds1p</fullName>
    </recommendedName>
</protein>
<keyword evidence="3" id="KW-1185">Reference proteome</keyword>
<sequence>MRNVHQLALLALSSYAVAAPLVSAPWKVGKRQVESQMNDIDILRYALTLEHLEDKFYREGLANFTQGDFAQAGFDSTFYQNVQAISAHETAHVQFLTAALKAAGYAPTVECTYAFGISTVEQFVATASILEGVGQAAYLGAAPQVSSKTILGAAGSILTIEARHDAYLRAALSQSPFPQANDDALTPDEVHTMAHGFIVSCPAGNPSFGVKAFPGLAVTTTGKITSGMTIALSTAGFALAPADSKAHLYAAFITALGPDFAPLTPSGDGENFQVTVPIGVNGQSYLLLTNCNDTVSDSSVVAGPTFLEITNNPLNTTLSGKKA</sequence>
<dbReference type="Pfam" id="PF13668">
    <property type="entry name" value="Ferritin_2"/>
    <property type="match status" value="1"/>
</dbReference>
<feature type="signal peptide" evidence="1">
    <location>
        <begin position="1"/>
        <end position="18"/>
    </location>
</feature>
<dbReference type="InterPro" id="IPR052965">
    <property type="entry name" value="Pigment-catalase-like"/>
</dbReference>
<dbReference type="SUPFAM" id="SSF47240">
    <property type="entry name" value="Ferritin-like"/>
    <property type="match status" value="1"/>
</dbReference>
<dbReference type="PANTHER" id="PTHR31694">
    <property type="entry name" value="DESICCATION-LIKE PROTEIN"/>
    <property type="match status" value="1"/>
</dbReference>
<evidence type="ECO:0000256" key="1">
    <source>
        <dbReference type="SAM" id="SignalP"/>
    </source>
</evidence>
<dbReference type="Proteomes" id="UP001274830">
    <property type="component" value="Unassembled WGS sequence"/>
</dbReference>
<accession>A0AAE0WIX5</accession>
<evidence type="ECO:0008006" key="4">
    <source>
        <dbReference type="Google" id="ProtNLM"/>
    </source>
</evidence>
<keyword evidence="1" id="KW-0732">Signal</keyword>